<evidence type="ECO:0000313" key="1">
    <source>
        <dbReference type="EMBL" id="OMO49534.1"/>
    </source>
</evidence>
<comment type="caution">
    <text evidence="1">The sequence shown here is derived from an EMBL/GenBank/DDBJ whole genome shotgun (WGS) entry which is preliminary data.</text>
</comment>
<reference evidence="1 2" key="1">
    <citation type="submission" date="2013-09" db="EMBL/GenBank/DDBJ databases">
        <title>Corchorus capsularis genome sequencing.</title>
        <authorList>
            <person name="Alam M."/>
            <person name="Haque M.S."/>
            <person name="Islam M.S."/>
            <person name="Emdad E.M."/>
            <person name="Islam M.M."/>
            <person name="Ahmed B."/>
            <person name="Halim A."/>
            <person name="Hossen Q.M.M."/>
            <person name="Hossain M.Z."/>
            <person name="Ahmed R."/>
            <person name="Khan M.M."/>
            <person name="Islam R."/>
            <person name="Rashid M.M."/>
            <person name="Khan S.A."/>
            <person name="Rahman M.S."/>
            <person name="Alam M."/>
        </authorList>
    </citation>
    <scope>NUCLEOTIDE SEQUENCE [LARGE SCALE GENOMIC DNA]</scope>
    <source>
        <strain evidence="2">cv. CVL-1</strain>
        <tissue evidence="1">Whole seedling</tissue>
    </source>
</reference>
<proteinExistence type="predicted"/>
<sequence>VIYYGESCEILAGQTEPWESLALIMEHLGIRSPPPPAP</sequence>
<evidence type="ECO:0000313" key="2">
    <source>
        <dbReference type="Proteomes" id="UP000188268"/>
    </source>
</evidence>
<dbReference type="Gramene" id="OMO49534">
    <property type="protein sequence ID" value="OMO49534"/>
    <property type="gene ID" value="CCACVL1_30951"/>
</dbReference>
<dbReference type="Proteomes" id="UP000188268">
    <property type="component" value="Unassembled WGS sequence"/>
</dbReference>
<dbReference type="AlphaFoldDB" id="A0A1R3FUL6"/>
<dbReference type="EMBL" id="AWWV01016461">
    <property type="protein sequence ID" value="OMO49534.1"/>
    <property type="molecule type" value="Genomic_DNA"/>
</dbReference>
<keyword evidence="2" id="KW-1185">Reference proteome</keyword>
<organism evidence="1 2">
    <name type="scientific">Corchorus capsularis</name>
    <name type="common">Jute</name>
    <dbReference type="NCBI Taxonomy" id="210143"/>
    <lineage>
        <taxon>Eukaryota</taxon>
        <taxon>Viridiplantae</taxon>
        <taxon>Streptophyta</taxon>
        <taxon>Embryophyta</taxon>
        <taxon>Tracheophyta</taxon>
        <taxon>Spermatophyta</taxon>
        <taxon>Magnoliopsida</taxon>
        <taxon>eudicotyledons</taxon>
        <taxon>Gunneridae</taxon>
        <taxon>Pentapetalae</taxon>
        <taxon>rosids</taxon>
        <taxon>malvids</taxon>
        <taxon>Malvales</taxon>
        <taxon>Malvaceae</taxon>
        <taxon>Grewioideae</taxon>
        <taxon>Apeibeae</taxon>
        <taxon>Corchorus</taxon>
    </lineage>
</organism>
<name>A0A1R3FUL6_COCAP</name>
<gene>
    <name evidence="1" type="ORF">CCACVL1_30951</name>
</gene>
<protein>
    <submittedName>
        <fullName evidence="1">Uncharacterized protein</fullName>
    </submittedName>
</protein>
<accession>A0A1R3FUL6</accession>
<feature type="non-terminal residue" evidence="1">
    <location>
        <position position="1"/>
    </location>
</feature>